<organism evidence="1 2">
    <name type="scientific">Chromobacterium amazonense</name>
    <dbReference type="NCBI Taxonomy" id="1382803"/>
    <lineage>
        <taxon>Bacteria</taxon>
        <taxon>Pseudomonadati</taxon>
        <taxon>Pseudomonadota</taxon>
        <taxon>Betaproteobacteria</taxon>
        <taxon>Neisseriales</taxon>
        <taxon>Chromobacteriaceae</taxon>
        <taxon>Chromobacterium</taxon>
    </lineage>
</organism>
<comment type="caution">
    <text evidence="1">The sequence shown here is derived from an EMBL/GenBank/DDBJ whole genome shotgun (WGS) entry which is preliminary data.</text>
</comment>
<evidence type="ECO:0000313" key="2">
    <source>
        <dbReference type="Proteomes" id="UP000239469"/>
    </source>
</evidence>
<gene>
    <name evidence="1" type="ORF">BUE93_21505</name>
</gene>
<protein>
    <submittedName>
        <fullName evidence="1">Uncharacterized protein</fullName>
    </submittedName>
</protein>
<reference evidence="1 2" key="1">
    <citation type="submission" date="2017-01" db="EMBL/GenBank/DDBJ databases">
        <title>New insights into the genetic diversity of Chromobacterium isolated from tropical freshwater lake.</title>
        <authorList>
            <person name="Santos A.B."/>
            <person name="Nascimento A.M."/>
            <person name="Da Silva P.C."/>
        </authorList>
    </citation>
    <scope>NUCLEOTIDE SEQUENCE [LARGE SCALE GENOMIC DNA]</scope>
    <source>
        <strain evidence="1 2">56AF</strain>
    </source>
</reference>
<dbReference type="RefSeq" id="WP_106078212.1">
    <property type="nucleotide sequence ID" value="NZ_MTBD01000097.1"/>
</dbReference>
<dbReference type="AlphaFoldDB" id="A0A2S9WYS7"/>
<accession>A0A2S9WYS7</accession>
<sequence>MSKQAAPSASLLCVDVVQHACDFAEQLDAILTCLSLLEGLPPRGAGLVSAGLSLVEHYAVIFEGFSREASGGPPA</sequence>
<evidence type="ECO:0000313" key="1">
    <source>
        <dbReference type="EMBL" id="PRP68618.1"/>
    </source>
</evidence>
<dbReference type="Proteomes" id="UP000239469">
    <property type="component" value="Unassembled WGS sequence"/>
</dbReference>
<proteinExistence type="predicted"/>
<name>A0A2S9WYS7_9NEIS</name>
<dbReference type="EMBL" id="MTBD01000097">
    <property type="protein sequence ID" value="PRP68618.1"/>
    <property type="molecule type" value="Genomic_DNA"/>
</dbReference>